<dbReference type="AlphaFoldDB" id="A0A1M5DLK5"/>
<reference evidence="4 5" key="1">
    <citation type="submission" date="2016-11" db="EMBL/GenBank/DDBJ databases">
        <authorList>
            <person name="Jaros S."/>
            <person name="Januszkiewicz K."/>
            <person name="Wedrychowicz H."/>
        </authorList>
    </citation>
    <scope>NUCLEOTIDE SEQUENCE [LARGE SCALE GENOMIC DNA]</scope>
    <source>
        <strain evidence="4 5">DSM 18119</strain>
    </source>
</reference>
<dbReference type="InterPro" id="IPR050595">
    <property type="entry name" value="Bact_response_regulator"/>
</dbReference>
<keyword evidence="1 2" id="KW-0597">Phosphoprotein</keyword>
<dbReference type="PANTHER" id="PTHR44591:SF3">
    <property type="entry name" value="RESPONSE REGULATORY DOMAIN-CONTAINING PROTEIN"/>
    <property type="match status" value="1"/>
</dbReference>
<name>A0A1M5DLK5_9BACT</name>
<dbReference type="InterPro" id="IPR001789">
    <property type="entry name" value="Sig_transdc_resp-reg_receiver"/>
</dbReference>
<dbReference type="PANTHER" id="PTHR44591">
    <property type="entry name" value="STRESS RESPONSE REGULATOR PROTEIN 1"/>
    <property type="match status" value="1"/>
</dbReference>
<evidence type="ECO:0000313" key="4">
    <source>
        <dbReference type="EMBL" id="SHF67785.1"/>
    </source>
</evidence>
<sequence length="132" mass="15062">MHFTKILLAEDDSDDQKLFLDFLDNRNDLFILPIVENGARLLEVMDSMPPEELPDLIILDQNMPQKNGLQTLDELKSNPAYQSIPVVIYSTYADAMLTKKAMEKGADMVAMKPLNQQGYHEMIDAFLQLCQK</sequence>
<proteinExistence type="predicted"/>
<dbReference type="InterPro" id="IPR011006">
    <property type="entry name" value="CheY-like_superfamily"/>
</dbReference>
<evidence type="ECO:0000313" key="5">
    <source>
        <dbReference type="Proteomes" id="UP000184048"/>
    </source>
</evidence>
<organism evidence="4 5">
    <name type="scientific">Flavisolibacter ginsengisoli DSM 18119</name>
    <dbReference type="NCBI Taxonomy" id="1121884"/>
    <lineage>
        <taxon>Bacteria</taxon>
        <taxon>Pseudomonadati</taxon>
        <taxon>Bacteroidota</taxon>
        <taxon>Chitinophagia</taxon>
        <taxon>Chitinophagales</taxon>
        <taxon>Chitinophagaceae</taxon>
        <taxon>Flavisolibacter</taxon>
    </lineage>
</organism>
<evidence type="ECO:0000259" key="3">
    <source>
        <dbReference type="PROSITE" id="PS50110"/>
    </source>
</evidence>
<dbReference type="Pfam" id="PF00072">
    <property type="entry name" value="Response_reg"/>
    <property type="match status" value="1"/>
</dbReference>
<dbReference type="PROSITE" id="PS50110">
    <property type="entry name" value="RESPONSE_REGULATORY"/>
    <property type="match status" value="1"/>
</dbReference>
<dbReference type="Gene3D" id="3.40.50.2300">
    <property type="match status" value="1"/>
</dbReference>
<keyword evidence="5" id="KW-1185">Reference proteome</keyword>
<evidence type="ECO:0000256" key="2">
    <source>
        <dbReference type="PROSITE-ProRule" id="PRU00169"/>
    </source>
</evidence>
<feature type="domain" description="Response regulatory" evidence="3">
    <location>
        <begin position="5"/>
        <end position="127"/>
    </location>
</feature>
<dbReference type="RefSeq" id="WP_072836418.1">
    <property type="nucleotide sequence ID" value="NZ_FQUU01000015.1"/>
</dbReference>
<dbReference type="SMART" id="SM00448">
    <property type="entry name" value="REC"/>
    <property type="match status" value="1"/>
</dbReference>
<dbReference type="SUPFAM" id="SSF52172">
    <property type="entry name" value="CheY-like"/>
    <property type="match status" value="1"/>
</dbReference>
<accession>A0A1M5DLK5</accession>
<dbReference type="Proteomes" id="UP000184048">
    <property type="component" value="Unassembled WGS sequence"/>
</dbReference>
<feature type="modified residue" description="4-aspartylphosphate" evidence="2">
    <location>
        <position position="60"/>
    </location>
</feature>
<dbReference type="GO" id="GO:0000160">
    <property type="term" value="P:phosphorelay signal transduction system"/>
    <property type="evidence" value="ECO:0007669"/>
    <property type="project" value="InterPro"/>
</dbReference>
<dbReference type="EMBL" id="FQUU01000015">
    <property type="protein sequence ID" value="SHF67785.1"/>
    <property type="molecule type" value="Genomic_DNA"/>
</dbReference>
<protein>
    <submittedName>
        <fullName evidence="4">Response regulator receiver domain-containing protein</fullName>
    </submittedName>
</protein>
<dbReference type="STRING" id="1121884.SAMN02745131_03281"/>
<dbReference type="OrthoDB" id="952767at2"/>
<gene>
    <name evidence="4" type="ORF">SAMN02745131_03281</name>
</gene>
<evidence type="ECO:0000256" key="1">
    <source>
        <dbReference type="ARBA" id="ARBA00022553"/>
    </source>
</evidence>